<keyword evidence="4 10" id="KW-0812">Transmembrane</keyword>
<keyword evidence="2" id="KW-1003">Cell membrane</keyword>
<dbReference type="Proteomes" id="UP001430953">
    <property type="component" value="Unassembled WGS sequence"/>
</dbReference>
<comment type="caution">
    <text evidence="11">The sequence shown here is derived from an EMBL/GenBank/DDBJ whole genome shotgun (WGS) entry which is preliminary data.</text>
</comment>
<evidence type="ECO:0000256" key="2">
    <source>
        <dbReference type="ARBA" id="ARBA00022475"/>
    </source>
</evidence>
<keyword evidence="5 10" id="KW-0552">Olfaction</keyword>
<dbReference type="Pfam" id="PF02949">
    <property type="entry name" value="7tm_6"/>
    <property type="match status" value="1"/>
</dbReference>
<dbReference type="PANTHER" id="PTHR21137:SF35">
    <property type="entry name" value="ODORANT RECEPTOR 19A-RELATED"/>
    <property type="match status" value="1"/>
</dbReference>
<comment type="similarity">
    <text evidence="10">Belongs to the insect chemoreceptor superfamily. Heteromeric odorant receptor channel (TC 1.A.69) family.</text>
</comment>
<evidence type="ECO:0000256" key="10">
    <source>
        <dbReference type="RuleBase" id="RU351113"/>
    </source>
</evidence>
<name>A0AAW2H3T5_9HYME</name>
<organism evidence="11 12">
    <name type="scientific">Cardiocondyla obscurior</name>
    <dbReference type="NCBI Taxonomy" id="286306"/>
    <lineage>
        <taxon>Eukaryota</taxon>
        <taxon>Metazoa</taxon>
        <taxon>Ecdysozoa</taxon>
        <taxon>Arthropoda</taxon>
        <taxon>Hexapoda</taxon>
        <taxon>Insecta</taxon>
        <taxon>Pterygota</taxon>
        <taxon>Neoptera</taxon>
        <taxon>Endopterygota</taxon>
        <taxon>Hymenoptera</taxon>
        <taxon>Apocrita</taxon>
        <taxon>Aculeata</taxon>
        <taxon>Formicoidea</taxon>
        <taxon>Formicidae</taxon>
        <taxon>Myrmicinae</taxon>
        <taxon>Cardiocondyla</taxon>
    </lineage>
</organism>
<dbReference type="GO" id="GO:0007165">
    <property type="term" value="P:signal transduction"/>
    <property type="evidence" value="ECO:0007669"/>
    <property type="project" value="UniProtKB-KW"/>
</dbReference>
<dbReference type="EMBL" id="JADYXP020000001">
    <property type="protein sequence ID" value="KAL0134022.1"/>
    <property type="molecule type" value="Genomic_DNA"/>
</dbReference>
<keyword evidence="8 10" id="KW-0675">Receptor</keyword>
<feature type="transmembrane region" description="Helical" evidence="10">
    <location>
        <begin position="182"/>
        <end position="204"/>
    </location>
</feature>
<keyword evidence="6 10" id="KW-1133">Transmembrane helix</keyword>
<evidence type="ECO:0000256" key="1">
    <source>
        <dbReference type="ARBA" id="ARBA00004651"/>
    </source>
</evidence>
<dbReference type="GO" id="GO:0004984">
    <property type="term" value="F:olfactory receptor activity"/>
    <property type="evidence" value="ECO:0007669"/>
    <property type="project" value="InterPro"/>
</dbReference>
<keyword evidence="12" id="KW-1185">Reference proteome</keyword>
<proteinExistence type="inferred from homology"/>
<evidence type="ECO:0000256" key="3">
    <source>
        <dbReference type="ARBA" id="ARBA00022606"/>
    </source>
</evidence>
<dbReference type="GO" id="GO:0005549">
    <property type="term" value="F:odorant binding"/>
    <property type="evidence" value="ECO:0007669"/>
    <property type="project" value="InterPro"/>
</dbReference>
<evidence type="ECO:0000313" key="12">
    <source>
        <dbReference type="Proteomes" id="UP001430953"/>
    </source>
</evidence>
<comment type="caution">
    <text evidence="10">Lacks conserved residue(s) required for the propagation of feature annotation.</text>
</comment>
<evidence type="ECO:0000256" key="5">
    <source>
        <dbReference type="ARBA" id="ARBA00022725"/>
    </source>
</evidence>
<keyword evidence="9 10" id="KW-0807">Transducer</keyword>
<feature type="transmembrane region" description="Helical" evidence="10">
    <location>
        <begin position="63"/>
        <end position="83"/>
    </location>
</feature>
<feature type="transmembrane region" description="Helical" evidence="10">
    <location>
        <begin position="21"/>
        <end position="43"/>
    </location>
</feature>
<comment type="subcellular location">
    <subcellularLocation>
        <location evidence="1 10">Cell membrane</location>
        <topology evidence="1 10">Multi-pass membrane protein</topology>
    </subcellularLocation>
</comment>
<evidence type="ECO:0000256" key="7">
    <source>
        <dbReference type="ARBA" id="ARBA00023136"/>
    </source>
</evidence>
<sequence length="385" mass="43690">METSTVSRLVNIGLRAYGIWPYLPFTVLVRFFWVVILSVVQVFQYRYVVTHFQRGNFSDLMDGVSSTMAYSLLIVKLSILWVNQRTFFNILQMMALDWKKCVLTDCSLRITISRAKLSHRFSNYIIVLQLIAIILYCCGVLAVNTGDIQRLNVSAREHILKMKLPFRIDTSPMYVLTMVFEFIHLTMVAGGIALINSLIVILIVHIGGQIDILRDWLLKTFSKNVAHIVDKVTIKTLIEKHQQIIIFSKNIENLFTYIVLMLFVSDTLIICCLGFIIVTSIGTPNGPAILVRSVLFYVVINVEAFTYCFAGEYLNAKGKMIGDAAYDSLWYDGTTKKSRIVLFIILRSQKQLTITIGKIMDLSLERFASVVKASASYVSVLLAMN</sequence>
<evidence type="ECO:0000256" key="4">
    <source>
        <dbReference type="ARBA" id="ARBA00022692"/>
    </source>
</evidence>
<reference evidence="11 12" key="1">
    <citation type="submission" date="2023-03" db="EMBL/GenBank/DDBJ databases">
        <title>High recombination rates correlate with genetic variation in Cardiocondyla obscurior ants.</title>
        <authorList>
            <person name="Errbii M."/>
        </authorList>
    </citation>
    <scope>NUCLEOTIDE SEQUENCE [LARGE SCALE GENOMIC DNA]</scope>
    <source>
        <strain evidence="11">Alpha-2009</strain>
        <tissue evidence="11">Whole body</tissue>
    </source>
</reference>
<feature type="transmembrane region" description="Helical" evidence="10">
    <location>
        <begin position="124"/>
        <end position="143"/>
    </location>
</feature>
<dbReference type="PANTHER" id="PTHR21137">
    <property type="entry name" value="ODORANT RECEPTOR"/>
    <property type="match status" value="1"/>
</dbReference>
<evidence type="ECO:0000256" key="6">
    <source>
        <dbReference type="ARBA" id="ARBA00022989"/>
    </source>
</evidence>
<gene>
    <name evidence="11" type="ORF">PUN28_001133</name>
</gene>
<evidence type="ECO:0000256" key="8">
    <source>
        <dbReference type="ARBA" id="ARBA00023170"/>
    </source>
</evidence>
<feature type="transmembrane region" description="Helical" evidence="10">
    <location>
        <begin position="289"/>
        <end position="310"/>
    </location>
</feature>
<keyword evidence="3 10" id="KW-0716">Sensory transduction</keyword>
<dbReference type="InterPro" id="IPR004117">
    <property type="entry name" value="7tm6_olfct_rcpt"/>
</dbReference>
<evidence type="ECO:0000256" key="9">
    <source>
        <dbReference type="ARBA" id="ARBA00023224"/>
    </source>
</evidence>
<dbReference type="GO" id="GO:0005886">
    <property type="term" value="C:plasma membrane"/>
    <property type="evidence" value="ECO:0007669"/>
    <property type="project" value="UniProtKB-SubCell"/>
</dbReference>
<keyword evidence="7 10" id="KW-0472">Membrane</keyword>
<feature type="transmembrane region" description="Helical" evidence="10">
    <location>
        <begin position="254"/>
        <end position="277"/>
    </location>
</feature>
<evidence type="ECO:0000313" key="11">
    <source>
        <dbReference type="EMBL" id="KAL0134022.1"/>
    </source>
</evidence>
<accession>A0AAW2H3T5</accession>
<dbReference type="AlphaFoldDB" id="A0AAW2H3T5"/>
<protein>
    <recommendedName>
        <fullName evidence="10">Odorant receptor</fullName>
    </recommendedName>
</protein>